<evidence type="ECO:0000313" key="2">
    <source>
        <dbReference type="EMBL" id="GFR25463.1"/>
    </source>
</evidence>
<sequence>MSSSYRAEPSIPHSAKHIPIPTITNAQHSKSAVIHNFVDRLSPLYKDLVASHAKDTTGRICFYPLGTGSSTKEPIHHPSEEAEGHWWEWL</sequence>
<evidence type="ECO:0000256" key="1">
    <source>
        <dbReference type="SAM" id="MobiDB-lite"/>
    </source>
</evidence>
<protein>
    <submittedName>
        <fullName evidence="2">Uncharacterized protein</fullName>
    </submittedName>
</protein>
<keyword evidence="3" id="KW-1185">Reference proteome</keyword>
<gene>
    <name evidence="2" type="ORF">TNCT_134911</name>
</gene>
<accession>A0A8X6JHH4</accession>
<name>A0A8X6JHH4_TRICU</name>
<evidence type="ECO:0000313" key="3">
    <source>
        <dbReference type="Proteomes" id="UP000887116"/>
    </source>
</evidence>
<feature type="region of interest" description="Disordered" evidence="1">
    <location>
        <begin position="1"/>
        <end position="20"/>
    </location>
</feature>
<dbReference type="AlphaFoldDB" id="A0A8X6JHH4"/>
<proteinExistence type="predicted"/>
<comment type="caution">
    <text evidence="2">The sequence shown here is derived from an EMBL/GenBank/DDBJ whole genome shotgun (WGS) entry which is preliminary data.</text>
</comment>
<dbReference type="EMBL" id="BMAO01018712">
    <property type="protein sequence ID" value="GFR25463.1"/>
    <property type="molecule type" value="Genomic_DNA"/>
</dbReference>
<dbReference type="Proteomes" id="UP000887116">
    <property type="component" value="Unassembled WGS sequence"/>
</dbReference>
<organism evidence="2 3">
    <name type="scientific">Trichonephila clavata</name>
    <name type="common">Joro spider</name>
    <name type="synonym">Nephila clavata</name>
    <dbReference type="NCBI Taxonomy" id="2740835"/>
    <lineage>
        <taxon>Eukaryota</taxon>
        <taxon>Metazoa</taxon>
        <taxon>Ecdysozoa</taxon>
        <taxon>Arthropoda</taxon>
        <taxon>Chelicerata</taxon>
        <taxon>Arachnida</taxon>
        <taxon>Araneae</taxon>
        <taxon>Araneomorphae</taxon>
        <taxon>Entelegynae</taxon>
        <taxon>Araneoidea</taxon>
        <taxon>Nephilidae</taxon>
        <taxon>Trichonephila</taxon>
    </lineage>
</organism>
<reference evidence="2" key="1">
    <citation type="submission" date="2020-07" db="EMBL/GenBank/DDBJ databases">
        <title>Multicomponent nature underlies the extraordinary mechanical properties of spider dragline silk.</title>
        <authorList>
            <person name="Kono N."/>
            <person name="Nakamura H."/>
            <person name="Mori M."/>
            <person name="Yoshida Y."/>
            <person name="Ohtoshi R."/>
            <person name="Malay A.D."/>
            <person name="Moran D.A.P."/>
            <person name="Tomita M."/>
            <person name="Numata K."/>
            <person name="Arakawa K."/>
        </authorList>
    </citation>
    <scope>NUCLEOTIDE SEQUENCE</scope>
</reference>